<keyword evidence="2" id="KW-1133">Transmembrane helix</keyword>
<organism evidence="4 5">
    <name type="scientific">Micromonospora tulbaghiae</name>
    <dbReference type="NCBI Taxonomy" id="479978"/>
    <lineage>
        <taxon>Bacteria</taxon>
        <taxon>Bacillati</taxon>
        <taxon>Actinomycetota</taxon>
        <taxon>Actinomycetes</taxon>
        <taxon>Micromonosporales</taxon>
        <taxon>Micromonosporaceae</taxon>
        <taxon>Micromonospora</taxon>
    </lineage>
</organism>
<dbReference type="EMBL" id="CP024087">
    <property type="protein sequence ID" value="AYF29606.1"/>
    <property type="molecule type" value="Genomic_DNA"/>
</dbReference>
<dbReference type="Proteomes" id="UP000267804">
    <property type="component" value="Chromosome"/>
</dbReference>
<dbReference type="Pfam" id="PF14258">
    <property type="entry name" value="DUF4350"/>
    <property type="match status" value="1"/>
</dbReference>
<evidence type="ECO:0000313" key="5">
    <source>
        <dbReference type="Proteomes" id="UP000267804"/>
    </source>
</evidence>
<keyword evidence="2" id="KW-0812">Transmembrane</keyword>
<feature type="region of interest" description="Disordered" evidence="1">
    <location>
        <begin position="243"/>
        <end position="286"/>
    </location>
</feature>
<dbReference type="RefSeq" id="WP_120571513.1">
    <property type="nucleotide sequence ID" value="NZ_CP024087.1"/>
</dbReference>
<feature type="transmembrane region" description="Helical" evidence="2">
    <location>
        <begin position="26"/>
        <end position="46"/>
    </location>
</feature>
<dbReference type="InterPro" id="IPR025646">
    <property type="entry name" value="DUF4350"/>
</dbReference>
<evidence type="ECO:0000313" key="4">
    <source>
        <dbReference type="EMBL" id="AYF29606.1"/>
    </source>
</evidence>
<name>A0A386WMI4_9ACTN</name>
<feature type="compositionally biased region" description="Basic and acidic residues" evidence="1">
    <location>
        <begin position="271"/>
        <end position="285"/>
    </location>
</feature>
<feature type="domain" description="DUF4350" evidence="3">
    <location>
        <begin position="62"/>
        <end position="232"/>
    </location>
</feature>
<evidence type="ECO:0000259" key="3">
    <source>
        <dbReference type="Pfam" id="PF14258"/>
    </source>
</evidence>
<accession>A0A386WMI4</accession>
<sequence>MTATAVPETATAAATTLAPRRRTYRLLVPLGLAVLLIVTTLVLRAVDRPDADEPGFLSPVATDDDGASRLAEALRTQGVAVRRETDLTAALRTAGAQPSTLFVPAPGLVHPELLDGLTALPPGSRLVLVEPSRRVLAELDTPVEPAGGRWAARAVPPDAGGTPCPLPEAVRAGTAAIDLQRYAGPAEVDHCYGGALLRVPGRVETVLAGASDPFRNDRIGEWGNEALATGLLGGDRPLVWLDLPEPVPAPTGPSWSPEPFTEEPASSGGGRSERPDPPERADPPRENPLWGAFPQWFWALLVQLALAGLLVVLWRARRLGPPVSEPLPVTVRSAETVRGRARLYRRAGARDTVAGTLRAAALDRLVTRLNLPPGTPEDEVAARVAERAGADPERVAGLLYGPAPEKDRELLELARELDALTRTLAPHPSEGDPR</sequence>
<dbReference type="AlphaFoldDB" id="A0A386WMI4"/>
<reference evidence="4 5" key="1">
    <citation type="submission" date="2017-10" db="EMBL/GenBank/DDBJ databases">
        <title>Integration of genomic and chemical information greatly accelerates assignment of the full stereostructure of myelolactone, a potent inhibitor of myeloma from a marine-derived Micromonospora.</title>
        <authorList>
            <person name="Kim M.C."/>
            <person name="Machado H."/>
            <person name="Jensen P.R."/>
            <person name="Fenical W."/>
        </authorList>
    </citation>
    <scope>NUCLEOTIDE SEQUENCE [LARGE SCALE GENOMIC DNA]</scope>
    <source>
        <strain evidence="4 5">CNY-010</strain>
    </source>
</reference>
<gene>
    <name evidence="4" type="ORF">CSH63_19470</name>
</gene>
<protein>
    <recommendedName>
        <fullName evidence="3">DUF4350 domain-containing protein</fullName>
    </recommendedName>
</protein>
<proteinExistence type="predicted"/>
<feature type="transmembrane region" description="Helical" evidence="2">
    <location>
        <begin position="296"/>
        <end position="314"/>
    </location>
</feature>
<evidence type="ECO:0000256" key="1">
    <source>
        <dbReference type="SAM" id="MobiDB-lite"/>
    </source>
</evidence>
<dbReference type="KEGG" id="mtua:CSH63_19470"/>
<evidence type="ECO:0000256" key="2">
    <source>
        <dbReference type="SAM" id="Phobius"/>
    </source>
</evidence>
<keyword evidence="2" id="KW-0472">Membrane</keyword>